<feature type="binding site" evidence="8">
    <location>
        <position position="561"/>
    </location>
    <ligand>
        <name>ATP</name>
        <dbReference type="ChEBI" id="CHEBI:30616"/>
    </ligand>
</feature>
<dbReference type="Gene3D" id="2.30.30.40">
    <property type="entry name" value="SH3 Domains"/>
    <property type="match status" value="1"/>
</dbReference>
<dbReference type="FunFam" id="1.10.510.10:FF:000554">
    <property type="entry name" value="Predicted protein"/>
    <property type="match status" value="1"/>
</dbReference>
<evidence type="ECO:0000256" key="3">
    <source>
        <dbReference type="ARBA" id="ARBA00022777"/>
    </source>
</evidence>
<dbReference type="InterPro" id="IPR036860">
    <property type="entry name" value="SH2_dom_sf"/>
</dbReference>
<dbReference type="SMART" id="SM00219">
    <property type="entry name" value="TyrKc"/>
    <property type="match status" value="1"/>
</dbReference>
<keyword evidence="13" id="KW-1185">Reference proteome</keyword>
<dbReference type="Pfam" id="PF07714">
    <property type="entry name" value="PK_Tyr_Ser-Thr"/>
    <property type="match status" value="1"/>
</dbReference>
<dbReference type="OrthoDB" id="28230at2759"/>
<dbReference type="CDD" id="cd00192">
    <property type="entry name" value="PTKc"/>
    <property type="match status" value="1"/>
</dbReference>
<dbReference type="SUPFAM" id="SSF55550">
    <property type="entry name" value="SH2 domain"/>
    <property type="match status" value="1"/>
</dbReference>
<evidence type="ECO:0000256" key="8">
    <source>
        <dbReference type="PROSITE-ProRule" id="PRU10141"/>
    </source>
</evidence>
<dbReference type="InterPro" id="IPR001245">
    <property type="entry name" value="Ser-Thr/Tyr_kinase_cat_dom"/>
</dbReference>
<feature type="compositionally biased region" description="Polar residues" evidence="10">
    <location>
        <begin position="286"/>
        <end position="303"/>
    </location>
</feature>
<keyword evidence="3 9" id="KW-0418">Kinase</keyword>
<gene>
    <name evidence="14" type="primary">LOC108672928</name>
</gene>
<dbReference type="GO" id="GO:0005524">
    <property type="term" value="F:ATP binding"/>
    <property type="evidence" value="ECO:0007669"/>
    <property type="project" value="UniProtKB-UniRule"/>
</dbReference>
<sequence length="802" mass="90934">MGNNNGKDRKKNKDERQPNNIKPEPNERRARQSGDELEQPDAEATVQAEPPTGQKSIRRKFSSFRESLKLRRKSSYSDCSNDRIENKKQETFQFRSMRINRTSKKDALKHRKTSTTLVQQEFSYIDTREAASHSNSLTGSRATLSSQTGPFGIYINGRQGGSMREMLPTDNSPRLRTGVSYTLGLVQPSPVSIRSNFTTTSGATAGTYYSANVTLDDDYTGPVDGMVTAATSVSTDHIASRVLEKHELIPQPVTLPFTSDKRTSKKFPHFTAVTRSESMHKKSGPVPSNSRRSSLARTNSHQLISGLPEDFPNAGRRRPSVNNPQDPGLRQHPNADSGQACQQDPQHDRKVYVAKTSWNRSGDLNVAQFEKLELINRQEDNRYFMRSLVTGSKGALPRNVLTPEVDLSRAEWYFGSTNRQDAESHLKNSGTMGSYLIRRKAFSTRDYALSVLDGRNVHHYVIREHDTGGYFIERSVPFATLDELIVHYSSDGTNLCTRLVIPCSKVLERVIPMDPRWELDRNNIRLETELGKGQFGVVRKATLTVKSDNGDGINSIQVAVKELKRGSASEFLNEVSNLKNLQHERLLQLLGVCTDKEPYFIVTKFMKNGALLNYLTGPGKKSLKEELLYFALQVAEGMTYLESKQYVHRDLAARNVLLDHQLNVKIADFGLSRLLTDQHKSGQENSRLPIKWTALEALLKGEFSSKSDVWSFGVLLHEIMSKGVTPYKEMNNNEVIEYLKKGKRMFQDPSIDDRCYNIMLSCWCPRPENRPTFFNLREQLTYYIKDEKQHRIAYAFDANCNF</sequence>
<evidence type="ECO:0000313" key="14">
    <source>
        <dbReference type="RefSeq" id="XP_018016185.1"/>
    </source>
</evidence>
<feature type="domain" description="SH2" evidence="11">
    <location>
        <begin position="412"/>
        <end position="503"/>
    </location>
</feature>
<comment type="similarity">
    <text evidence="9">Belongs to the protein kinase superfamily. Tyr protein kinase family.</text>
</comment>
<feature type="compositionally biased region" description="Basic and acidic residues" evidence="10">
    <location>
        <begin position="24"/>
        <end position="34"/>
    </location>
</feature>
<dbReference type="PRINTS" id="PR00109">
    <property type="entry name" value="TYRKINASE"/>
</dbReference>
<evidence type="ECO:0000313" key="13">
    <source>
        <dbReference type="Proteomes" id="UP000694843"/>
    </source>
</evidence>
<evidence type="ECO:0000259" key="12">
    <source>
        <dbReference type="PROSITE" id="PS50011"/>
    </source>
</evidence>
<feature type="region of interest" description="Disordered" evidence="10">
    <location>
        <begin position="1"/>
        <end position="61"/>
    </location>
</feature>
<keyword evidence="2 8" id="KW-0547">Nucleotide-binding</keyword>
<dbReference type="PRINTS" id="PR00401">
    <property type="entry name" value="SH2DOMAIN"/>
</dbReference>
<evidence type="ECO:0000256" key="7">
    <source>
        <dbReference type="PROSITE-ProRule" id="PRU00191"/>
    </source>
</evidence>
<dbReference type="GeneID" id="108672928"/>
<evidence type="ECO:0000256" key="1">
    <source>
        <dbReference type="ARBA" id="ARBA00022679"/>
    </source>
</evidence>
<dbReference type="Gene3D" id="1.10.510.10">
    <property type="entry name" value="Transferase(Phosphotransferase) domain 1"/>
    <property type="match status" value="1"/>
</dbReference>
<dbReference type="SMART" id="SM00252">
    <property type="entry name" value="SH2"/>
    <property type="match status" value="1"/>
</dbReference>
<dbReference type="Pfam" id="PF00017">
    <property type="entry name" value="SH2"/>
    <property type="match status" value="1"/>
</dbReference>
<reference evidence="14" key="1">
    <citation type="submission" date="2025-08" db="UniProtKB">
        <authorList>
            <consortium name="RefSeq"/>
        </authorList>
    </citation>
    <scope>IDENTIFICATION</scope>
    <source>
        <tissue evidence="14">Whole organism</tissue>
    </source>
</reference>
<feature type="region of interest" description="Disordered" evidence="10">
    <location>
        <begin position="269"/>
        <end position="348"/>
    </location>
</feature>
<keyword evidence="1 9" id="KW-0808">Transferase</keyword>
<evidence type="ECO:0000256" key="10">
    <source>
        <dbReference type="SAM" id="MobiDB-lite"/>
    </source>
</evidence>
<dbReference type="InterPro" id="IPR000719">
    <property type="entry name" value="Prot_kinase_dom"/>
</dbReference>
<keyword evidence="7" id="KW-0727">SH2 domain</keyword>
<comment type="catalytic activity">
    <reaction evidence="6 9">
        <text>L-tyrosyl-[protein] + ATP = O-phospho-L-tyrosyl-[protein] + ADP + H(+)</text>
        <dbReference type="Rhea" id="RHEA:10596"/>
        <dbReference type="Rhea" id="RHEA-COMP:10136"/>
        <dbReference type="Rhea" id="RHEA-COMP:20101"/>
        <dbReference type="ChEBI" id="CHEBI:15378"/>
        <dbReference type="ChEBI" id="CHEBI:30616"/>
        <dbReference type="ChEBI" id="CHEBI:46858"/>
        <dbReference type="ChEBI" id="CHEBI:61978"/>
        <dbReference type="ChEBI" id="CHEBI:456216"/>
        <dbReference type="EC" id="2.7.10.2"/>
    </reaction>
</comment>
<feature type="compositionally biased region" description="Polar residues" evidence="10">
    <location>
        <begin position="334"/>
        <end position="344"/>
    </location>
</feature>
<protein>
    <recommendedName>
        <fullName evidence="9">Tyrosine-protein kinase</fullName>
        <ecNumber evidence="9">2.7.10.2</ecNumber>
    </recommendedName>
</protein>
<dbReference type="GO" id="GO:0002009">
    <property type="term" value="P:morphogenesis of an epithelium"/>
    <property type="evidence" value="ECO:0007669"/>
    <property type="project" value="UniProtKB-ARBA"/>
</dbReference>
<dbReference type="RefSeq" id="XP_018016185.1">
    <property type="nucleotide sequence ID" value="XM_018160696.2"/>
</dbReference>
<dbReference type="GO" id="GO:0004715">
    <property type="term" value="F:non-membrane spanning protein tyrosine kinase activity"/>
    <property type="evidence" value="ECO:0007669"/>
    <property type="project" value="UniProtKB-EC"/>
</dbReference>
<evidence type="ECO:0000256" key="2">
    <source>
        <dbReference type="ARBA" id="ARBA00022741"/>
    </source>
</evidence>
<dbReference type="SUPFAM" id="SSF56112">
    <property type="entry name" value="Protein kinase-like (PK-like)"/>
    <property type="match status" value="1"/>
</dbReference>
<dbReference type="InterPro" id="IPR000980">
    <property type="entry name" value="SH2"/>
</dbReference>
<keyword evidence="5 9" id="KW-0829">Tyrosine-protein kinase</keyword>
<evidence type="ECO:0000256" key="6">
    <source>
        <dbReference type="ARBA" id="ARBA00051245"/>
    </source>
</evidence>
<dbReference type="InterPro" id="IPR011009">
    <property type="entry name" value="Kinase-like_dom_sf"/>
</dbReference>
<dbReference type="KEGG" id="hazt:108672928"/>
<keyword evidence="4 8" id="KW-0067">ATP-binding</keyword>
<dbReference type="InterPro" id="IPR017441">
    <property type="entry name" value="Protein_kinase_ATP_BS"/>
</dbReference>
<dbReference type="PROSITE" id="PS50011">
    <property type="entry name" value="PROTEIN_KINASE_DOM"/>
    <property type="match status" value="1"/>
</dbReference>
<proteinExistence type="inferred from homology"/>
<accession>A0A8B7NR70</accession>
<dbReference type="PROSITE" id="PS00107">
    <property type="entry name" value="PROTEIN_KINASE_ATP"/>
    <property type="match status" value="1"/>
</dbReference>
<dbReference type="PROSITE" id="PS00109">
    <property type="entry name" value="PROTEIN_KINASE_TYR"/>
    <property type="match status" value="1"/>
</dbReference>
<organism evidence="13 14">
    <name type="scientific">Hyalella azteca</name>
    <name type="common">Amphipod</name>
    <dbReference type="NCBI Taxonomy" id="294128"/>
    <lineage>
        <taxon>Eukaryota</taxon>
        <taxon>Metazoa</taxon>
        <taxon>Ecdysozoa</taxon>
        <taxon>Arthropoda</taxon>
        <taxon>Crustacea</taxon>
        <taxon>Multicrustacea</taxon>
        <taxon>Malacostraca</taxon>
        <taxon>Eumalacostraca</taxon>
        <taxon>Peracarida</taxon>
        <taxon>Amphipoda</taxon>
        <taxon>Senticaudata</taxon>
        <taxon>Talitrida</taxon>
        <taxon>Talitroidea</taxon>
        <taxon>Hyalellidae</taxon>
        <taxon>Hyalella</taxon>
    </lineage>
</organism>
<evidence type="ECO:0000256" key="4">
    <source>
        <dbReference type="ARBA" id="ARBA00022840"/>
    </source>
</evidence>
<dbReference type="PANTHER" id="PTHR24418">
    <property type="entry name" value="TYROSINE-PROTEIN KINASE"/>
    <property type="match status" value="1"/>
</dbReference>
<dbReference type="InterPro" id="IPR008266">
    <property type="entry name" value="Tyr_kinase_AS"/>
</dbReference>
<evidence type="ECO:0000259" key="11">
    <source>
        <dbReference type="PROSITE" id="PS50001"/>
    </source>
</evidence>
<dbReference type="InterPro" id="IPR050198">
    <property type="entry name" value="Non-receptor_tyrosine_kinases"/>
</dbReference>
<dbReference type="PROSITE" id="PS50001">
    <property type="entry name" value="SH2"/>
    <property type="match status" value="1"/>
</dbReference>
<dbReference type="InterPro" id="IPR020635">
    <property type="entry name" value="Tyr_kinase_cat_dom"/>
</dbReference>
<evidence type="ECO:0000256" key="9">
    <source>
        <dbReference type="RuleBase" id="RU362096"/>
    </source>
</evidence>
<dbReference type="Gene3D" id="3.30.505.10">
    <property type="entry name" value="SH2 domain"/>
    <property type="match status" value="1"/>
</dbReference>
<dbReference type="EC" id="2.7.10.2" evidence="9"/>
<feature type="domain" description="Protein kinase" evidence="12">
    <location>
        <begin position="524"/>
        <end position="783"/>
    </location>
</feature>
<evidence type="ECO:0000256" key="5">
    <source>
        <dbReference type="ARBA" id="ARBA00023137"/>
    </source>
</evidence>
<dbReference type="AlphaFoldDB" id="A0A8B7NR70"/>
<name>A0A8B7NR70_HYAAZ</name>
<dbReference type="Proteomes" id="UP000694843">
    <property type="component" value="Unplaced"/>
</dbReference>